<sequence length="338" mass="36694">MDESEAAGPAPLPLITAEEFEALAPEWEALAREAPGATPFHLPGWHRAWLRVFRPAGEAVFLSIRREERLIGAAALDLSPAGARELGDPEVRDYAGPLALPGEEDAVAAGILEWLREDFTGRLELWGIAADGPWPAAFARAAELYGWSFAAEPEAVCPGVDLPGTFEEYLAGLGKHDRHELRRKLRNFAAAGEAGFERLTGADAAEALPLLFALMRASREDKAAFLTAEMEAFFGALAAEFGGRGMLSLGVTRLDGRPAAVTLTFEDGETAYLYNSGYDPAFAALAAGLVSKAWALRDALERGLRRFDFLRGSEEYKRRLGGAPREVLRLRLEDRAGR</sequence>
<feature type="domain" description="BioF2-like acetyltransferase" evidence="1">
    <location>
        <begin position="178"/>
        <end position="318"/>
    </location>
</feature>
<dbReference type="Proteomes" id="UP000223071">
    <property type="component" value="Unassembled WGS sequence"/>
</dbReference>
<organism evidence="2 3">
    <name type="scientific">Tepidiforma thermophila (strain KCTC 52669 / CGMCC 1.13589 / G233)</name>
    <dbReference type="NCBI Taxonomy" id="2761530"/>
    <lineage>
        <taxon>Bacteria</taxon>
        <taxon>Bacillati</taxon>
        <taxon>Chloroflexota</taxon>
        <taxon>Tepidiformia</taxon>
        <taxon>Tepidiformales</taxon>
        <taxon>Tepidiformaceae</taxon>
        <taxon>Tepidiforma</taxon>
    </lineage>
</organism>
<gene>
    <name evidence="2" type="ORF">A9A59_0730</name>
</gene>
<accession>A0A2A9HEJ8</accession>
<dbReference type="SUPFAM" id="SSF55729">
    <property type="entry name" value="Acyl-CoA N-acyltransferases (Nat)"/>
    <property type="match status" value="1"/>
</dbReference>
<evidence type="ECO:0000313" key="2">
    <source>
        <dbReference type="EMBL" id="PFG73530.1"/>
    </source>
</evidence>
<dbReference type="InterPro" id="IPR038740">
    <property type="entry name" value="BioF2-like_GNAT_dom"/>
</dbReference>
<name>A0A2A9HEJ8_TEPT2</name>
<evidence type="ECO:0000313" key="3">
    <source>
        <dbReference type="Proteomes" id="UP000223071"/>
    </source>
</evidence>
<evidence type="ECO:0000259" key="1">
    <source>
        <dbReference type="Pfam" id="PF13480"/>
    </source>
</evidence>
<proteinExistence type="predicted"/>
<dbReference type="GO" id="GO:0016740">
    <property type="term" value="F:transferase activity"/>
    <property type="evidence" value="ECO:0007669"/>
    <property type="project" value="UniProtKB-KW"/>
</dbReference>
<dbReference type="Pfam" id="PF13480">
    <property type="entry name" value="Acetyltransf_6"/>
    <property type="match status" value="1"/>
</dbReference>
<dbReference type="Gene3D" id="3.40.630.30">
    <property type="match status" value="1"/>
</dbReference>
<comment type="caution">
    <text evidence="2">The sequence shown here is derived from an EMBL/GenBank/DDBJ whole genome shotgun (WGS) entry which is preliminary data.</text>
</comment>
<reference evidence="2 3" key="1">
    <citation type="submission" date="2017-09" db="EMBL/GenBank/DDBJ databases">
        <title>Sequencing the genomes of two abundant thermophiles in Great Basin hot springs: Thermocrinis jamiesonii and novel Chloroflexi Thermoflexus hugenholtzii.</title>
        <authorList>
            <person name="Hedlund B."/>
        </authorList>
    </citation>
    <scope>NUCLEOTIDE SEQUENCE [LARGE SCALE GENOMIC DNA]</scope>
    <source>
        <strain evidence="2 3">G233</strain>
    </source>
</reference>
<dbReference type="InterPro" id="IPR016181">
    <property type="entry name" value="Acyl_CoA_acyltransferase"/>
</dbReference>
<dbReference type="RefSeq" id="WP_098502982.1">
    <property type="nucleotide sequence ID" value="NZ_PDJQ01000001.1"/>
</dbReference>
<keyword evidence="3" id="KW-1185">Reference proteome</keyword>
<dbReference type="EMBL" id="PDJQ01000001">
    <property type="protein sequence ID" value="PFG73530.1"/>
    <property type="molecule type" value="Genomic_DNA"/>
</dbReference>
<dbReference type="AlphaFoldDB" id="A0A2A9HEJ8"/>
<keyword evidence="2" id="KW-0808">Transferase</keyword>
<protein>
    <submittedName>
        <fullName evidence="2">CelD/BcsL family acetyltransferase involved in cellulose biosynthesis</fullName>
    </submittedName>
</protein>